<gene>
    <name evidence="2" type="ORF">TNCT_201891</name>
</gene>
<comment type="caution">
    <text evidence="2">The sequence shown here is derived from an EMBL/GenBank/DDBJ whole genome shotgun (WGS) entry which is preliminary data.</text>
</comment>
<evidence type="ECO:0000256" key="1">
    <source>
        <dbReference type="SAM" id="MobiDB-lite"/>
    </source>
</evidence>
<accession>A0A8X6LIV1</accession>
<reference evidence="2" key="1">
    <citation type="submission" date="2020-07" db="EMBL/GenBank/DDBJ databases">
        <title>Multicomponent nature underlies the extraordinary mechanical properties of spider dragline silk.</title>
        <authorList>
            <person name="Kono N."/>
            <person name="Nakamura H."/>
            <person name="Mori M."/>
            <person name="Yoshida Y."/>
            <person name="Ohtoshi R."/>
            <person name="Malay A.D."/>
            <person name="Moran D.A.P."/>
            <person name="Tomita M."/>
            <person name="Numata K."/>
            <person name="Arakawa K."/>
        </authorList>
    </citation>
    <scope>NUCLEOTIDE SEQUENCE</scope>
</reference>
<dbReference type="OrthoDB" id="10356026at2759"/>
<proteinExistence type="predicted"/>
<evidence type="ECO:0000313" key="2">
    <source>
        <dbReference type="EMBL" id="GFR11425.1"/>
    </source>
</evidence>
<name>A0A8X6LIV1_TRICU</name>
<sequence length="105" mass="11092">MNDEDVAIDGNGSDGEEGEAHIDVPEEREEDAQGVSMNPLMVDEPGGREGEVDATEDEVCHTQAYDESCSSTTNSRAANQGDDGQGIAGQADYNDENDTKGGKIQ</sequence>
<dbReference type="AlphaFoldDB" id="A0A8X6LIV1"/>
<dbReference type="EMBL" id="BMAO01026662">
    <property type="protein sequence ID" value="GFR11425.1"/>
    <property type="molecule type" value="Genomic_DNA"/>
</dbReference>
<evidence type="ECO:0000313" key="3">
    <source>
        <dbReference type="Proteomes" id="UP000887116"/>
    </source>
</evidence>
<feature type="region of interest" description="Disordered" evidence="1">
    <location>
        <begin position="1"/>
        <end position="105"/>
    </location>
</feature>
<keyword evidence="3" id="KW-1185">Reference proteome</keyword>
<organism evidence="2 3">
    <name type="scientific">Trichonephila clavata</name>
    <name type="common">Joro spider</name>
    <name type="synonym">Nephila clavata</name>
    <dbReference type="NCBI Taxonomy" id="2740835"/>
    <lineage>
        <taxon>Eukaryota</taxon>
        <taxon>Metazoa</taxon>
        <taxon>Ecdysozoa</taxon>
        <taxon>Arthropoda</taxon>
        <taxon>Chelicerata</taxon>
        <taxon>Arachnida</taxon>
        <taxon>Araneae</taxon>
        <taxon>Araneomorphae</taxon>
        <taxon>Entelegynae</taxon>
        <taxon>Araneoidea</taxon>
        <taxon>Nephilidae</taxon>
        <taxon>Trichonephila</taxon>
    </lineage>
</organism>
<dbReference type="Proteomes" id="UP000887116">
    <property type="component" value="Unassembled WGS sequence"/>
</dbReference>
<protein>
    <submittedName>
        <fullName evidence="2">Uncharacterized protein</fullName>
    </submittedName>
</protein>